<dbReference type="Proteomes" id="UP000501600">
    <property type="component" value="Chromosome"/>
</dbReference>
<protein>
    <submittedName>
        <fullName evidence="1">HPr-rel-A system PqqD family peptide chaperone</fullName>
    </submittedName>
</protein>
<name>A0A6H2DKL3_9SPHN</name>
<organism evidence="1 2">
    <name type="scientific">Parasphingorhabdus halotolerans</name>
    <dbReference type="NCBI Taxonomy" id="2725558"/>
    <lineage>
        <taxon>Bacteria</taxon>
        <taxon>Pseudomonadati</taxon>
        <taxon>Pseudomonadota</taxon>
        <taxon>Alphaproteobacteria</taxon>
        <taxon>Sphingomonadales</taxon>
        <taxon>Sphingomonadaceae</taxon>
        <taxon>Parasphingorhabdus</taxon>
    </lineage>
</organism>
<reference evidence="1 2" key="1">
    <citation type="submission" date="2020-04" db="EMBL/GenBank/DDBJ databases">
        <title>Genome sequence for Sphingorhabdus sp. strain M1.</title>
        <authorList>
            <person name="Park S.-J."/>
        </authorList>
    </citation>
    <scope>NUCLEOTIDE SEQUENCE [LARGE SCALE GENOMIC DNA]</scope>
    <source>
        <strain evidence="1 2">JK6</strain>
    </source>
</reference>
<dbReference type="AlphaFoldDB" id="A0A6H2DKL3"/>
<proteinExistence type="predicted"/>
<sequence>MTALYKALIPAELIQHDLDSMTLIFQKASGITHIVADPIPAILEVMGQELLSVLEIGARLVDSFDLDGDALEGGSVEDVLIARLEELRVLGLVERVSAA</sequence>
<dbReference type="KEGG" id="phao:HF685_03535"/>
<accession>A0A6H2DKL3</accession>
<evidence type="ECO:0000313" key="2">
    <source>
        <dbReference type="Proteomes" id="UP000501600"/>
    </source>
</evidence>
<dbReference type="RefSeq" id="WP_168818328.1">
    <property type="nucleotide sequence ID" value="NZ_CP051217.1"/>
</dbReference>
<dbReference type="EMBL" id="CP051217">
    <property type="protein sequence ID" value="QJB68485.1"/>
    <property type="molecule type" value="Genomic_DNA"/>
</dbReference>
<dbReference type="NCBIfam" id="TIGR04353">
    <property type="entry name" value="PqqD_rel_X"/>
    <property type="match status" value="1"/>
</dbReference>
<gene>
    <name evidence="1" type="ORF">HF685_03535</name>
</gene>
<keyword evidence="2" id="KW-1185">Reference proteome</keyword>
<evidence type="ECO:0000313" key="1">
    <source>
        <dbReference type="EMBL" id="QJB68485.1"/>
    </source>
</evidence>
<dbReference type="InterPro" id="IPR027599">
    <property type="entry name" value="PqqD-rel_X"/>
</dbReference>